<keyword evidence="4" id="KW-1185">Reference proteome</keyword>
<protein>
    <recommendedName>
        <fullName evidence="2">GmrSD restriction endonucleases C-terminal domain-containing protein</fullName>
    </recommendedName>
</protein>
<comment type="caution">
    <text evidence="3">The sequence shown here is derived from an EMBL/GenBank/DDBJ whole genome shotgun (WGS) entry which is preliminary data.</text>
</comment>
<dbReference type="Pfam" id="PF07510">
    <property type="entry name" value="GmrSD_C"/>
    <property type="match status" value="1"/>
</dbReference>
<dbReference type="AlphaFoldDB" id="A0A7W8A8B3"/>
<feature type="region of interest" description="Disordered" evidence="1">
    <location>
        <begin position="30"/>
        <end position="52"/>
    </location>
</feature>
<evidence type="ECO:0000256" key="1">
    <source>
        <dbReference type="SAM" id="MobiDB-lite"/>
    </source>
</evidence>
<dbReference type="InterPro" id="IPR011089">
    <property type="entry name" value="GmrSD_C"/>
</dbReference>
<name>A0A7W8A8B3_9ACTN</name>
<dbReference type="PANTHER" id="PTHR24094:SF15">
    <property type="entry name" value="AMP-DEPENDENT SYNTHETASE_LIGASE DOMAIN-CONTAINING PROTEIN-RELATED"/>
    <property type="match status" value="1"/>
</dbReference>
<evidence type="ECO:0000313" key="4">
    <source>
        <dbReference type="Proteomes" id="UP000568380"/>
    </source>
</evidence>
<dbReference type="PANTHER" id="PTHR24094">
    <property type="entry name" value="SECRETED PROTEIN"/>
    <property type="match status" value="1"/>
</dbReference>
<proteinExistence type="predicted"/>
<organism evidence="3 4">
    <name type="scientific">Nonomuraea endophytica</name>
    <dbReference type="NCBI Taxonomy" id="714136"/>
    <lineage>
        <taxon>Bacteria</taxon>
        <taxon>Bacillati</taxon>
        <taxon>Actinomycetota</taxon>
        <taxon>Actinomycetes</taxon>
        <taxon>Streptosporangiales</taxon>
        <taxon>Streptosporangiaceae</taxon>
        <taxon>Nonomuraea</taxon>
    </lineage>
</organism>
<accession>A0A7W8A8B3</accession>
<reference evidence="3 4" key="1">
    <citation type="submission" date="2020-08" db="EMBL/GenBank/DDBJ databases">
        <title>Genomic Encyclopedia of Type Strains, Phase IV (KMG-IV): sequencing the most valuable type-strain genomes for metagenomic binning, comparative biology and taxonomic classification.</title>
        <authorList>
            <person name="Goeker M."/>
        </authorList>
    </citation>
    <scope>NUCLEOTIDE SEQUENCE [LARGE SCALE GENOMIC DNA]</scope>
    <source>
        <strain evidence="3 4">DSM 45385</strain>
    </source>
</reference>
<evidence type="ECO:0000313" key="3">
    <source>
        <dbReference type="EMBL" id="MBB5081419.1"/>
    </source>
</evidence>
<dbReference type="EMBL" id="JACHIN010000010">
    <property type="protein sequence ID" value="MBB5081419.1"/>
    <property type="molecule type" value="Genomic_DNA"/>
</dbReference>
<feature type="domain" description="GmrSD restriction endonucleases C-terminal" evidence="2">
    <location>
        <begin position="118"/>
        <end position="232"/>
    </location>
</feature>
<dbReference type="Proteomes" id="UP000568380">
    <property type="component" value="Unassembled WGS sequence"/>
</dbReference>
<evidence type="ECO:0000259" key="2">
    <source>
        <dbReference type="Pfam" id="PF07510"/>
    </source>
</evidence>
<dbReference type="RefSeq" id="WP_221341169.1">
    <property type="nucleotide sequence ID" value="NZ_JACHIN010000010.1"/>
</dbReference>
<gene>
    <name evidence="3" type="ORF">HNR40_006914</name>
</gene>
<sequence length="235" mass="25369">MSTRDAVALLAGGVMIVSLLGTTNRTQAGAATSPLANTTGTSPSLAPLTSQADKQDARALITRLRVKGRGSSTGYQRTNYGGNWADSAPGVPYAGNGCRTRDDLLARDGRDVVRAGCTVLSLTLTDPYTGRDIAWRVSDADEIQVDHVVPLSYGWRMAAKSWSKSKRLDFANDPLNLLPVDGRANEEKDGSGPADWLPPQRRIRCAYVTRFAQVAVKYDVPVTRADKQTMLAQCR</sequence>